<keyword evidence="3" id="KW-1185">Reference proteome</keyword>
<gene>
    <name evidence="2" type="ORF">EVAR_56326_1</name>
</gene>
<comment type="caution">
    <text evidence="2">The sequence shown here is derived from an EMBL/GenBank/DDBJ whole genome shotgun (WGS) entry which is preliminary data.</text>
</comment>
<dbReference type="EMBL" id="BGZK01001181">
    <property type="protein sequence ID" value="GBP73647.1"/>
    <property type="molecule type" value="Genomic_DNA"/>
</dbReference>
<feature type="region of interest" description="Disordered" evidence="1">
    <location>
        <begin position="88"/>
        <end position="166"/>
    </location>
</feature>
<sequence>MSGRSSPVNGGYEAANVEPAMRLTVRKDLFPEVRLPKLVTVIPDGTTIRDELGNISCVKLETDFEQSIDDIANQKLQVANGMVRSLGRYRHRKHKQHSKRESKSAGTINGFIRSDKRRKNSPRNARPHRTMLPSQNKGGKNLSLVSSSEYRDDEDDEEEESSEDEVLKCSVKLPLISMPRQSGTGHTQGGAAALHPNPPDIALNNSLFFDPESVTQQLDIAIKQVSQRSVTEVGQRKSKKKKASTPVVSESSGEEYDPTRGDTAASMSVAAPKPRHSHAKTRRSNAKKIRLITQDEMNVLAHRARGPVLCQRKYYRKYLIMLYQHKAPYQQLLAHWKVSNVPWITTCLAEYSPDLVELSVAGWDRLTPEHLYELLHKA</sequence>
<name>A0A4C1YGT3_EUMVA</name>
<dbReference type="AlphaFoldDB" id="A0A4C1YGT3"/>
<feature type="compositionally biased region" description="Basic residues" evidence="1">
    <location>
        <begin position="273"/>
        <end position="285"/>
    </location>
</feature>
<dbReference type="OrthoDB" id="3134645at2759"/>
<dbReference type="Proteomes" id="UP000299102">
    <property type="component" value="Unassembled WGS sequence"/>
</dbReference>
<feature type="region of interest" description="Disordered" evidence="1">
    <location>
        <begin position="178"/>
        <end position="198"/>
    </location>
</feature>
<evidence type="ECO:0000256" key="1">
    <source>
        <dbReference type="SAM" id="MobiDB-lite"/>
    </source>
</evidence>
<organism evidence="2 3">
    <name type="scientific">Eumeta variegata</name>
    <name type="common">Bagworm moth</name>
    <name type="synonym">Eumeta japonica</name>
    <dbReference type="NCBI Taxonomy" id="151549"/>
    <lineage>
        <taxon>Eukaryota</taxon>
        <taxon>Metazoa</taxon>
        <taxon>Ecdysozoa</taxon>
        <taxon>Arthropoda</taxon>
        <taxon>Hexapoda</taxon>
        <taxon>Insecta</taxon>
        <taxon>Pterygota</taxon>
        <taxon>Neoptera</taxon>
        <taxon>Endopterygota</taxon>
        <taxon>Lepidoptera</taxon>
        <taxon>Glossata</taxon>
        <taxon>Ditrysia</taxon>
        <taxon>Tineoidea</taxon>
        <taxon>Psychidae</taxon>
        <taxon>Oiketicinae</taxon>
        <taxon>Eumeta</taxon>
    </lineage>
</organism>
<reference evidence="2 3" key="1">
    <citation type="journal article" date="2019" name="Commun. Biol.">
        <title>The bagworm genome reveals a unique fibroin gene that provides high tensile strength.</title>
        <authorList>
            <person name="Kono N."/>
            <person name="Nakamura H."/>
            <person name="Ohtoshi R."/>
            <person name="Tomita M."/>
            <person name="Numata K."/>
            <person name="Arakawa K."/>
        </authorList>
    </citation>
    <scope>NUCLEOTIDE SEQUENCE [LARGE SCALE GENOMIC DNA]</scope>
</reference>
<evidence type="ECO:0000313" key="2">
    <source>
        <dbReference type="EMBL" id="GBP73647.1"/>
    </source>
</evidence>
<feature type="compositionally biased region" description="Basic residues" evidence="1">
    <location>
        <begin position="88"/>
        <end position="100"/>
    </location>
</feature>
<feature type="compositionally biased region" description="Basic residues" evidence="1">
    <location>
        <begin position="115"/>
        <end position="129"/>
    </location>
</feature>
<proteinExistence type="predicted"/>
<evidence type="ECO:0000313" key="3">
    <source>
        <dbReference type="Proteomes" id="UP000299102"/>
    </source>
</evidence>
<feature type="compositionally biased region" description="Acidic residues" evidence="1">
    <location>
        <begin position="151"/>
        <end position="164"/>
    </location>
</feature>
<feature type="region of interest" description="Disordered" evidence="1">
    <location>
        <begin position="225"/>
        <end position="285"/>
    </location>
</feature>
<protein>
    <submittedName>
        <fullName evidence="2">Uncharacterized protein</fullName>
    </submittedName>
</protein>
<accession>A0A4C1YGT3</accession>